<organism evidence="3 4">
    <name type="scientific">Candidatus Cerribacteria bacterium 'Amazon FNV 2010 28 9'</name>
    <dbReference type="NCBI Taxonomy" id="2081795"/>
    <lineage>
        <taxon>Bacteria</taxon>
        <taxon>Candidatus Cerribacteria</taxon>
    </lineage>
</organism>
<evidence type="ECO:0000313" key="3">
    <source>
        <dbReference type="EMBL" id="PWU23813.1"/>
    </source>
</evidence>
<dbReference type="InterPro" id="IPR036116">
    <property type="entry name" value="FN3_sf"/>
</dbReference>
<accession>A0A317JPK0</accession>
<proteinExistence type="predicted"/>
<dbReference type="InterPro" id="IPR003961">
    <property type="entry name" value="FN3_dom"/>
</dbReference>
<dbReference type="Proteomes" id="UP000246104">
    <property type="component" value="Unassembled WGS sequence"/>
</dbReference>
<dbReference type="AlphaFoldDB" id="A0A317JPK0"/>
<evidence type="ECO:0000259" key="2">
    <source>
        <dbReference type="PROSITE" id="PS50853"/>
    </source>
</evidence>
<sequence>MKKQKQSISLFFVRAFLGVCFIVIFLISTRNVFAQSCSNLRCCTAYVTVYDPFGCDSSGCPPKTLPNGDPNPDYNPSCYNCTSNHQACGLYQNFTCNPPSGQCDPFIPQACQGEVSGCSQLGPPPSSGPTPTPGGGGGGGVTCGGGSNPACYSVGNCGVVGKTPGSGSCSAGQICCIDKSGGGATSTNQGVFVYCQDGSGPQYPLPGIRVLSVGTHSNNDCSGNCRQSYPDVTTDSNGRAMFGLLSTFPAEYFEFALDVPGWESGGSWILHTNPLTQYAGTKIAATGQDYANLTLGDTHNSVLENCANGGGVWGCPIIGGTSSQCGGWYCSAGGGSWGTSTPILYQVQENNNSDNGGGGYQAHFHFSNCSCSAPLAPNPTNPLDGGTLTLNGSNQVTVSWTALSGITQYDLELYPTGTDCNNSNSHCTYVGGVGGGITGTSYTFTPAAGVSSYYFHVRGVNTSCTGNLTGAWSSDANFTISGTLSGTVYNDPSGVGQLSGTLCQNLSGQTLSPIGSGTVNVQPNTGVGSSQGFVQSNGTWSATAQFGPLNTVSISPSDPSYFCTCPLGCGYGGITPNKTGVDFYLSKIGTAWYQVKGGDAIAGIVSSSRFTDPITSQCTTPSCSPYVILPFDNSGVSEGSLTVGPGTTIDDSDQSGNQSTNIGAPGSNYVATMNSSLACKENYEYFYRLYSMGTSPQDDFTAPANPPTNAALPSVAPLNKNVDGSSKNSYYHNGDLTIGQNWTVPAAGSYVIFVNGNLNITNNAQITVPQGAFLSFFVSGNITIDPTVGSIIPSSTTGVVQGIYIADGSLTVQSAGSGNTEKKFIGEGTFAACQGVSLPRDYRNGGDQAGLNNNTYPTSLFVFRPDFMMNTPATMKVAPFNWKQVAP</sequence>
<feature type="domain" description="Fibronectin type-III" evidence="2">
    <location>
        <begin position="378"/>
        <end position="483"/>
    </location>
</feature>
<reference evidence="3 4" key="1">
    <citation type="submission" date="2018-02" db="EMBL/GenBank/DDBJ databases">
        <title>Genomic Reconstructions from Amazon Rainforest and Pasture Soil Reveal Novel Insights into the Physiology of Candidate Phyla in Tropical Sites.</title>
        <authorList>
            <person name="Kroeger M.E."/>
            <person name="Delmont T."/>
            <person name="Eren A.M."/>
            <person name="Guo J."/>
            <person name="Meyer K.M."/>
            <person name="Khan K."/>
            <person name="Rodrigues J.L.M."/>
            <person name="Bohannan B.J.M."/>
            <person name="Tringe S."/>
            <person name="Borges C.D."/>
            <person name="Tiedje J."/>
            <person name="Tsai S.M."/>
            <person name="Nusslein K."/>
        </authorList>
    </citation>
    <scope>NUCLEOTIDE SEQUENCE [LARGE SCALE GENOMIC DNA]</scope>
    <source>
        <strain evidence="3">Amazon FNV 2010 28 9</strain>
    </source>
</reference>
<dbReference type="SUPFAM" id="SSF49265">
    <property type="entry name" value="Fibronectin type III"/>
    <property type="match status" value="1"/>
</dbReference>
<dbReference type="InterPro" id="IPR013783">
    <property type="entry name" value="Ig-like_fold"/>
</dbReference>
<evidence type="ECO:0000256" key="1">
    <source>
        <dbReference type="SAM" id="MobiDB-lite"/>
    </source>
</evidence>
<name>A0A317JPK0_9BACT</name>
<feature type="region of interest" description="Disordered" evidence="1">
    <location>
        <begin position="643"/>
        <end position="665"/>
    </location>
</feature>
<dbReference type="EMBL" id="PSRQ01000022">
    <property type="protein sequence ID" value="PWU23813.1"/>
    <property type="molecule type" value="Genomic_DNA"/>
</dbReference>
<protein>
    <recommendedName>
        <fullName evidence="2">Fibronectin type-III domain-containing protein</fullName>
    </recommendedName>
</protein>
<gene>
    <name evidence="3" type="ORF">C5B42_01465</name>
</gene>
<comment type="caution">
    <text evidence="3">The sequence shown here is derived from an EMBL/GenBank/DDBJ whole genome shotgun (WGS) entry which is preliminary data.</text>
</comment>
<evidence type="ECO:0000313" key="4">
    <source>
        <dbReference type="Proteomes" id="UP000246104"/>
    </source>
</evidence>
<dbReference type="PROSITE" id="PS50853">
    <property type="entry name" value="FN3"/>
    <property type="match status" value="1"/>
</dbReference>
<dbReference type="Gene3D" id="2.60.40.10">
    <property type="entry name" value="Immunoglobulins"/>
    <property type="match status" value="1"/>
</dbReference>